<proteinExistence type="predicted"/>
<dbReference type="EMBL" id="JHEG02000060">
    <property type="protein sequence ID" value="KIE06491.1"/>
    <property type="molecule type" value="Genomic_DNA"/>
</dbReference>
<accession>A0A0C1N286</accession>
<gene>
    <name evidence="1" type="ORF">DA73_0244535</name>
</gene>
<reference evidence="1" key="1">
    <citation type="journal article" date="2015" name="Genome Announc.">
        <title>Draft Genome Sequence of Tolypothrix boutellei Strain VB521301.</title>
        <authorList>
            <person name="Chandrababunaidu M.M."/>
            <person name="Singh D."/>
            <person name="Sen D."/>
            <person name="Bhan S."/>
            <person name="Das S."/>
            <person name="Gupta A."/>
            <person name="Adhikary S.P."/>
            <person name="Tripathy S."/>
        </authorList>
    </citation>
    <scope>NUCLEOTIDE SEQUENCE</scope>
    <source>
        <strain evidence="1">VB521301</strain>
    </source>
</reference>
<protein>
    <submittedName>
        <fullName evidence="1">Uncharacterized protein</fullName>
    </submittedName>
</protein>
<sequence>MNELLPDEVALILSKLPPRLAQLRQKYPTAIWNAADCWDDAPLPSNYIPQYIEIYYADKADSPHIYYENNQVKYINLPTDVRQSQVIQVWIDGECKYIEIEGQIILNKLGGVQLPLPQVTVKTIANSLS</sequence>
<organism evidence="1">
    <name type="scientific">Tolypothrix bouteillei VB521301</name>
    <dbReference type="NCBI Taxonomy" id="1479485"/>
    <lineage>
        <taxon>Bacteria</taxon>
        <taxon>Bacillati</taxon>
        <taxon>Cyanobacteriota</taxon>
        <taxon>Cyanophyceae</taxon>
        <taxon>Nostocales</taxon>
        <taxon>Tolypothrichaceae</taxon>
        <taxon>Tolypothrix</taxon>
    </lineage>
</organism>
<comment type="caution">
    <text evidence="1">The sequence shown here is derived from an EMBL/GenBank/DDBJ whole genome shotgun (WGS) entry which is preliminary data.</text>
</comment>
<dbReference type="STRING" id="1479485.DA73_0244535"/>
<evidence type="ECO:0000313" key="1">
    <source>
        <dbReference type="EMBL" id="KIE06491.1"/>
    </source>
</evidence>
<name>A0A0C1N286_9CYAN</name>
<dbReference type="OrthoDB" id="560073at2"/>
<dbReference type="AlphaFoldDB" id="A0A0C1N286"/>